<dbReference type="Proteomes" id="UP000271889">
    <property type="component" value="Unassembled WGS sequence"/>
</dbReference>
<feature type="chain" id="PRO_5017963285" evidence="1">
    <location>
        <begin position="22"/>
        <end position="111"/>
    </location>
</feature>
<sequence>MRRLFGIIVVAVTLNFLSILAKDSNTDSTKPAEEIFDLFYQQSEKEDVLGEWKRVYLELAVPALFWTVANGAYQGQRLGAQPRDNNQWNSIKKWIGSWWEWAGLSIAPLLS</sequence>
<dbReference type="AlphaFoldDB" id="A0A3P7N347"/>
<proteinExistence type="predicted"/>
<evidence type="ECO:0000313" key="3">
    <source>
        <dbReference type="Proteomes" id="UP000271889"/>
    </source>
</evidence>
<accession>A0A3P7N347</accession>
<organism evidence="2 3">
    <name type="scientific">Cylicostephanus goldi</name>
    <name type="common">Nematode worm</name>
    <dbReference type="NCBI Taxonomy" id="71465"/>
    <lineage>
        <taxon>Eukaryota</taxon>
        <taxon>Metazoa</taxon>
        <taxon>Ecdysozoa</taxon>
        <taxon>Nematoda</taxon>
        <taxon>Chromadorea</taxon>
        <taxon>Rhabditida</taxon>
        <taxon>Rhabditina</taxon>
        <taxon>Rhabditomorpha</taxon>
        <taxon>Strongyloidea</taxon>
        <taxon>Strongylidae</taxon>
        <taxon>Cylicostephanus</taxon>
    </lineage>
</organism>
<dbReference type="EMBL" id="UYRV01118133">
    <property type="protein sequence ID" value="VDN31013.1"/>
    <property type="molecule type" value="Genomic_DNA"/>
</dbReference>
<gene>
    <name evidence="2" type="ORF">CGOC_LOCUS11694</name>
</gene>
<reference evidence="2 3" key="1">
    <citation type="submission" date="2018-11" db="EMBL/GenBank/DDBJ databases">
        <authorList>
            <consortium name="Pathogen Informatics"/>
        </authorList>
    </citation>
    <scope>NUCLEOTIDE SEQUENCE [LARGE SCALE GENOMIC DNA]</scope>
</reference>
<keyword evidence="1" id="KW-0732">Signal</keyword>
<evidence type="ECO:0000313" key="2">
    <source>
        <dbReference type="EMBL" id="VDN31013.1"/>
    </source>
</evidence>
<evidence type="ECO:0000256" key="1">
    <source>
        <dbReference type="SAM" id="SignalP"/>
    </source>
</evidence>
<keyword evidence="3" id="KW-1185">Reference proteome</keyword>
<protein>
    <submittedName>
        <fullName evidence="2">Uncharacterized protein</fullName>
    </submittedName>
</protein>
<feature type="signal peptide" evidence="1">
    <location>
        <begin position="1"/>
        <end position="21"/>
    </location>
</feature>
<name>A0A3P7N347_CYLGO</name>